<dbReference type="PANTHER" id="PTHR43841:SF1">
    <property type="entry name" value="3-HYDROXYACYL-THIOESTER DEHYDRATASE X"/>
    <property type="match status" value="1"/>
</dbReference>
<evidence type="ECO:0000313" key="4">
    <source>
        <dbReference type="EMBL" id="RKN03832.1"/>
    </source>
</evidence>
<dbReference type="Proteomes" id="UP000268652">
    <property type="component" value="Unassembled WGS sequence"/>
</dbReference>
<dbReference type="OrthoDB" id="9774179at2"/>
<evidence type="ECO:0000259" key="3">
    <source>
        <dbReference type="Pfam" id="PF01575"/>
    </source>
</evidence>
<sequence length="293" mass="31227">MTVPGLARSYARALLLPRTGRGPLPTRVVTGAPAAAEPASLARYAEVCAFARTDPLPPTHPHTAAFPLALDLMTRRDFPFRPTGLIHLGVRVEQRRPLAADEPLRHRVEAGGLAPHPRGTAFEIRTTALDATGAAVWHSTSTYLRRDGRRRPGARRAPDAPRDGPREVPPEVPPEVQGPGEPWDVPADTGRRYAAASGDRNPIHLHPLTARLFGLPGPIAHGMWSLARCLAAQQDALPGAFTVEAAFSAPVPLPARVTLHATTPGPFTLRSATGDRVHLTGRTRALGQGPQGA</sequence>
<dbReference type="RefSeq" id="WP_120700440.1">
    <property type="nucleotide sequence ID" value="NZ_RBDX01000043.1"/>
</dbReference>
<dbReference type="SUPFAM" id="SSF54637">
    <property type="entry name" value="Thioesterase/thiol ester dehydrase-isomerase"/>
    <property type="match status" value="2"/>
</dbReference>
<gene>
    <name evidence="5" type="ORF">D7318_30230</name>
    <name evidence="4" type="ORF">D7319_30375</name>
</gene>
<evidence type="ECO:0000313" key="7">
    <source>
        <dbReference type="Proteomes" id="UP000275024"/>
    </source>
</evidence>
<dbReference type="AlphaFoldDB" id="A0A3A9VTG4"/>
<evidence type="ECO:0000256" key="2">
    <source>
        <dbReference type="SAM" id="MobiDB-lite"/>
    </source>
</evidence>
<dbReference type="Gene3D" id="3.10.129.10">
    <property type="entry name" value="Hotdog Thioesterase"/>
    <property type="match status" value="1"/>
</dbReference>
<feature type="domain" description="MaoC-like" evidence="3">
    <location>
        <begin position="188"/>
        <end position="261"/>
    </location>
</feature>
<dbReference type="Proteomes" id="UP000275024">
    <property type="component" value="Unassembled WGS sequence"/>
</dbReference>
<comment type="similarity">
    <text evidence="1">Belongs to the enoyl-CoA hydratase/isomerase family.</text>
</comment>
<dbReference type="InterPro" id="IPR029069">
    <property type="entry name" value="HotDog_dom_sf"/>
</dbReference>
<comment type="caution">
    <text evidence="4">The sequence shown here is derived from an EMBL/GenBank/DDBJ whole genome shotgun (WGS) entry which is preliminary data.</text>
</comment>
<protein>
    <recommendedName>
        <fullName evidence="3">MaoC-like domain-containing protein</fullName>
    </recommendedName>
</protein>
<organism evidence="4 7">
    <name type="scientific">Streptomyces radicis</name>
    <dbReference type="NCBI Taxonomy" id="1750517"/>
    <lineage>
        <taxon>Bacteria</taxon>
        <taxon>Bacillati</taxon>
        <taxon>Actinomycetota</taxon>
        <taxon>Actinomycetes</taxon>
        <taxon>Kitasatosporales</taxon>
        <taxon>Streptomycetaceae</taxon>
        <taxon>Streptomyces</taxon>
    </lineage>
</organism>
<evidence type="ECO:0000313" key="5">
    <source>
        <dbReference type="EMBL" id="RKN13929.1"/>
    </source>
</evidence>
<feature type="compositionally biased region" description="Basic and acidic residues" evidence="2">
    <location>
        <begin position="156"/>
        <end position="169"/>
    </location>
</feature>
<evidence type="ECO:0000256" key="1">
    <source>
        <dbReference type="ARBA" id="ARBA00005254"/>
    </source>
</evidence>
<name>A0A3A9VTG4_9ACTN</name>
<evidence type="ECO:0000313" key="6">
    <source>
        <dbReference type="Proteomes" id="UP000268652"/>
    </source>
</evidence>
<dbReference type="InterPro" id="IPR002539">
    <property type="entry name" value="MaoC-like_dom"/>
</dbReference>
<feature type="region of interest" description="Disordered" evidence="2">
    <location>
        <begin position="143"/>
        <end position="186"/>
    </location>
</feature>
<dbReference type="PANTHER" id="PTHR43841">
    <property type="entry name" value="3-HYDROXYACYL-THIOESTER DEHYDRATASE HTDX-RELATED"/>
    <property type="match status" value="1"/>
</dbReference>
<accession>A0A3A9VTG4</accession>
<proteinExistence type="inferred from homology"/>
<dbReference type="Pfam" id="PF01575">
    <property type="entry name" value="MaoC_dehydratas"/>
    <property type="match status" value="1"/>
</dbReference>
<dbReference type="EMBL" id="RBDY01000042">
    <property type="protein sequence ID" value="RKN13929.1"/>
    <property type="molecule type" value="Genomic_DNA"/>
</dbReference>
<keyword evidence="6" id="KW-1185">Reference proteome</keyword>
<reference evidence="6 7" key="1">
    <citation type="submission" date="2018-09" db="EMBL/GenBank/DDBJ databases">
        <title>Streptomyces sp. nov. DS1-2, an endophytic actinomycete isolated from roots of Dendrobium scabrilingue.</title>
        <authorList>
            <person name="Kuncharoen N."/>
            <person name="Kudo T."/>
            <person name="Ohkuma M."/>
            <person name="Yuki M."/>
            <person name="Tanasupawat S."/>
        </authorList>
    </citation>
    <scope>NUCLEOTIDE SEQUENCE [LARGE SCALE GENOMIC DNA]</scope>
    <source>
        <strain evidence="4 7">AZ1-7</strain>
        <strain evidence="5 6">DS1-2</strain>
    </source>
</reference>
<dbReference type="EMBL" id="RBDX01000043">
    <property type="protein sequence ID" value="RKN03832.1"/>
    <property type="molecule type" value="Genomic_DNA"/>
</dbReference>